<organism evidence="1 2">
    <name type="scientific">Dufourea novaeangliae</name>
    <name type="common">Sweat bee</name>
    <dbReference type="NCBI Taxonomy" id="178035"/>
    <lineage>
        <taxon>Eukaryota</taxon>
        <taxon>Metazoa</taxon>
        <taxon>Ecdysozoa</taxon>
        <taxon>Arthropoda</taxon>
        <taxon>Hexapoda</taxon>
        <taxon>Insecta</taxon>
        <taxon>Pterygota</taxon>
        <taxon>Neoptera</taxon>
        <taxon>Endopterygota</taxon>
        <taxon>Hymenoptera</taxon>
        <taxon>Apocrita</taxon>
        <taxon>Aculeata</taxon>
        <taxon>Apoidea</taxon>
        <taxon>Anthophila</taxon>
        <taxon>Halictidae</taxon>
        <taxon>Rophitinae</taxon>
        <taxon>Dufourea</taxon>
    </lineage>
</organism>
<dbReference type="Proteomes" id="UP000076502">
    <property type="component" value="Unassembled WGS sequence"/>
</dbReference>
<sequence length="99" mass="11001">MFESRTAAPWSRQFRFDGDGIVVSVAPWTRKASKAFHSVSQQKVETVKPADGEVKGVCRQIAAEGGGTNFEVKGRRKISRKRRLQWGTDGHAEARTALE</sequence>
<gene>
    <name evidence="1" type="ORF">WN55_02438</name>
</gene>
<dbReference type="AlphaFoldDB" id="A0A154PH02"/>
<protein>
    <submittedName>
        <fullName evidence="1">Uncharacterized protein</fullName>
    </submittedName>
</protein>
<evidence type="ECO:0000313" key="1">
    <source>
        <dbReference type="EMBL" id="KZC11077.1"/>
    </source>
</evidence>
<proteinExistence type="predicted"/>
<evidence type="ECO:0000313" key="2">
    <source>
        <dbReference type="Proteomes" id="UP000076502"/>
    </source>
</evidence>
<dbReference type="EMBL" id="KQ434902">
    <property type="protein sequence ID" value="KZC11077.1"/>
    <property type="molecule type" value="Genomic_DNA"/>
</dbReference>
<keyword evidence="2" id="KW-1185">Reference proteome</keyword>
<accession>A0A154PH02</accession>
<reference evidence="1 2" key="1">
    <citation type="submission" date="2015-07" db="EMBL/GenBank/DDBJ databases">
        <title>The genome of Dufourea novaeangliae.</title>
        <authorList>
            <person name="Pan H."/>
            <person name="Kapheim K."/>
        </authorList>
    </citation>
    <scope>NUCLEOTIDE SEQUENCE [LARGE SCALE GENOMIC DNA]</scope>
    <source>
        <strain evidence="1">0120121106</strain>
        <tissue evidence="1">Whole body</tissue>
    </source>
</reference>
<name>A0A154PH02_DUFNO</name>